<reference evidence="3" key="1">
    <citation type="journal article" date="2019" name="Int. J. Syst. Evol. Microbiol.">
        <title>The Global Catalogue of Microorganisms (GCM) 10K type strain sequencing project: providing services to taxonomists for standard genome sequencing and annotation.</title>
        <authorList>
            <consortium name="The Broad Institute Genomics Platform"/>
            <consortium name="The Broad Institute Genome Sequencing Center for Infectious Disease"/>
            <person name="Wu L."/>
            <person name="Ma J."/>
        </authorList>
    </citation>
    <scope>NUCLEOTIDE SEQUENCE [LARGE SCALE GENOMIC DNA]</scope>
    <source>
        <strain evidence="3">CCUG 61889</strain>
    </source>
</reference>
<evidence type="ECO:0000259" key="1">
    <source>
        <dbReference type="Pfam" id="PF11575"/>
    </source>
</evidence>
<dbReference type="EMBL" id="JBHRZT010000073">
    <property type="protein sequence ID" value="MFC3886654.1"/>
    <property type="molecule type" value="Genomic_DNA"/>
</dbReference>
<comment type="caution">
    <text evidence="2">The sequence shown here is derived from an EMBL/GenBank/DDBJ whole genome shotgun (WGS) entry which is preliminary data.</text>
</comment>
<dbReference type="Pfam" id="PF11575">
    <property type="entry name" value="FhuF_C"/>
    <property type="match status" value="1"/>
</dbReference>
<accession>A0ABV8BBE4</accession>
<sequence length="260" mass="30391">MKQFSDEELKIFKGNFRLTECSNASPLSIKAVDLTDEQQLKAYLIKVREKVEAANLTVAASLFIKRYSFAVLVALYSMSVLDKRLNFSVENVSVETLDEEDNLWLPSFKLHDLSIEETSRADRLIWRDDVLKQIFCHHVDVLFTHIMKVCKLPKLIMWENLYVYICWMYEQLLNDSQLHSIHKRIRSDFQYILKEGKGHLFGIYHQNPFLKYDQPDQFSEKDGQEVRIRKTCCFAYLTAMKGKHCKTCPVSCGREEAGKS</sequence>
<dbReference type="Proteomes" id="UP001595752">
    <property type="component" value="Unassembled WGS sequence"/>
</dbReference>
<evidence type="ECO:0000313" key="2">
    <source>
        <dbReference type="EMBL" id="MFC3886654.1"/>
    </source>
</evidence>
<feature type="domain" description="Ferric siderophore reductase C-terminal" evidence="1">
    <location>
        <begin position="229"/>
        <end position="249"/>
    </location>
</feature>
<dbReference type="InterPro" id="IPR024726">
    <property type="entry name" value="FhuF_C"/>
</dbReference>
<name>A0ABV8BBE4_9BACI</name>
<proteinExistence type="predicted"/>
<evidence type="ECO:0000313" key="3">
    <source>
        <dbReference type="Proteomes" id="UP001595752"/>
    </source>
</evidence>
<gene>
    <name evidence="2" type="ORF">ACFOU2_25410</name>
</gene>
<protein>
    <submittedName>
        <fullName evidence="2">(2Fe-2S)-binding protein</fullName>
    </submittedName>
</protein>
<dbReference type="RefSeq" id="WP_377919068.1">
    <property type="nucleotide sequence ID" value="NZ_JBHRZT010000073.1"/>
</dbReference>
<organism evidence="2 3">
    <name type="scientific">Bacillus songklensis</name>
    <dbReference type="NCBI Taxonomy" id="1069116"/>
    <lineage>
        <taxon>Bacteria</taxon>
        <taxon>Bacillati</taxon>
        <taxon>Bacillota</taxon>
        <taxon>Bacilli</taxon>
        <taxon>Bacillales</taxon>
        <taxon>Bacillaceae</taxon>
        <taxon>Bacillus</taxon>
    </lineage>
</organism>
<keyword evidence="3" id="KW-1185">Reference proteome</keyword>